<organism evidence="9 10">
    <name type="scientific">Oleomonas cavernae</name>
    <dbReference type="NCBI Taxonomy" id="2320859"/>
    <lineage>
        <taxon>Bacteria</taxon>
        <taxon>Pseudomonadati</taxon>
        <taxon>Pseudomonadota</taxon>
        <taxon>Alphaproteobacteria</taxon>
        <taxon>Acetobacterales</taxon>
        <taxon>Acetobacteraceae</taxon>
        <taxon>Oleomonas</taxon>
    </lineage>
</organism>
<dbReference type="CDD" id="cd00130">
    <property type="entry name" value="PAS"/>
    <property type="match status" value="1"/>
</dbReference>
<accession>A0A418WAI5</accession>
<dbReference type="InterPro" id="IPR035965">
    <property type="entry name" value="PAS-like_dom_sf"/>
</dbReference>
<evidence type="ECO:0000256" key="6">
    <source>
        <dbReference type="ARBA" id="ARBA00023012"/>
    </source>
</evidence>
<evidence type="ECO:0000313" key="10">
    <source>
        <dbReference type="Proteomes" id="UP000284605"/>
    </source>
</evidence>
<name>A0A418WAI5_9PROT</name>
<evidence type="ECO:0000313" key="9">
    <source>
        <dbReference type="EMBL" id="RJF86989.1"/>
    </source>
</evidence>
<dbReference type="GO" id="GO:0005524">
    <property type="term" value="F:ATP binding"/>
    <property type="evidence" value="ECO:0007669"/>
    <property type="project" value="UniProtKB-KW"/>
</dbReference>
<comment type="caution">
    <text evidence="9">The sequence shown here is derived from an EMBL/GenBank/DDBJ whole genome shotgun (WGS) entry which is preliminary data.</text>
</comment>
<dbReference type="EMBL" id="QYUK01000011">
    <property type="protein sequence ID" value="RJF86989.1"/>
    <property type="molecule type" value="Genomic_DNA"/>
</dbReference>
<dbReference type="InterPro" id="IPR013767">
    <property type="entry name" value="PAS_fold"/>
</dbReference>
<keyword evidence="2" id="KW-0808">Transferase</keyword>
<evidence type="ECO:0000256" key="3">
    <source>
        <dbReference type="ARBA" id="ARBA00022741"/>
    </source>
</evidence>
<keyword evidence="5" id="KW-0067">ATP-binding</keyword>
<reference evidence="9 10" key="1">
    <citation type="submission" date="2018-09" db="EMBL/GenBank/DDBJ databases">
        <authorList>
            <person name="Zhu H."/>
        </authorList>
    </citation>
    <scope>NUCLEOTIDE SEQUENCE [LARGE SCALE GENOMIC DNA]</scope>
    <source>
        <strain evidence="9 10">K1W22B-8</strain>
    </source>
</reference>
<dbReference type="Gene3D" id="3.30.565.10">
    <property type="entry name" value="Histidine kinase-like ATPase, C-terminal domain"/>
    <property type="match status" value="1"/>
</dbReference>
<proteinExistence type="predicted"/>
<keyword evidence="1" id="KW-0597">Phosphoprotein</keyword>
<evidence type="ECO:0000256" key="2">
    <source>
        <dbReference type="ARBA" id="ARBA00022679"/>
    </source>
</evidence>
<dbReference type="GO" id="GO:0016301">
    <property type="term" value="F:kinase activity"/>
    <property type="evidence" value="ECO:0007669"/>
    <property type="project" value="UniProtKB-KW"/>
</dbReference>
<dbReference type="SUPFAM" id="SSF55874">
    <property type="entry name" value="ATPase domain of HSP90 chaperone/DNA topoisomerase II/histidine kinase"/>
    <property type="match status" value="1"/>
</dbReference>
<feature type="compositionally biased region" description="Polar residues" evidence="7">
    <location>
        <begin position="489"/>
        <end position="503"/>
    </location>
</feature>
<protein>
    <submittedName>
        <fullName evidence="9">PAS domain-containing protein</fullName>
    </submittedName>
</protein>
<dbReference type="GO" id="GO:0006355">
    <property type="term" value="P:regulation of DNA-templated transcription"/>
    <property type="evidence" value="ECO:0007669"/>
    <property type="project" value="InterPro"/>
</dbReference>
<feature type="domain" description="PAS" evidence="8">
    <location>
        <begin position="133"/>
        <end position="205"/>
    </location>
</feature>
<dbReference type="PANTHER" id="PTHR43065:SF46">
    <property type="entry name" value="C4-DICARBOXYLATE TRANSPORT SENSOR PROTEIN DCTB"/>
    <property type="match status" value="1"/>
</dbReference>
<evidence type="ECO:0000256" key="1">
    <source>
        <dbReference type="ARBA" id="ARBA00022553"/>
    </source>
</evidence>
<dbReference type="InterPro" id="IPR000014">
    <property type="entry name" value="PAS"/>
</dbReference>
<dbReference type="Proteomes" id="UP000284605">
    <property type="component" value="Unassembled WGS sequence"/>
</dbReference>
<evidence type="ECO:0000256" key="4">
    <source>
        <dbReference type="ARBA" id="ARBA00022777"/>
    </source>
</evidence>
<dbReference type="InterPro" id="IPR036890">
    <property type="entry name" value="HATPase_C_sf"/>
</dbReference>
<dbReference type="PROSITE" id="PS50112">
    <property type="entry name" value="PAS"/>
    <property type="match status" value="1"/>
</dbReference>
<keyword evidence="10" id="KW-1185">Reference proteome</keyword>
<dbReference type="SMART" id="SM00091">
    <property type="entry name" value="PAS"/>
    <property type="match status" value="1"/>
</dbReference>
<evidence type="ECO:0000256" key="7">
    <source>
        <dbReference type="SAM" id="MobiDB-lite"/>
    </source>
</evidence>
<dbReference type="OrthoDB" id="226486at2"/>
<dbReference type="SUPFAM" id="SSF55785">
    <property type="entry name" value="PYP-like sensor domain (PAS domain)"/>
    <property type="match status" value="1"/>
</dbReference>
<dbReference type="GO" id="GO:0000160">
    <property type="term" value="P:phosphorelay signal transduction system"/>
    <property type="evidence" value="ECO:0007669"/>
    <property type="project" value="UniProtKB-KW"/>
</dbReference>
<keyword evidence="6" id="KW-0902">Two-component regulatory system</keyword>
<dbReference type="Gene3D" id="1.10.287.130">
    <property type="match status" value="1"/>
</dbReference>
<gene>
    <name evidence="9" type="ORF">D3874_08140</name>
</gene>
<dbReference type="AlphaFoldDB" id="A0A418WAI5"/>
<dbReference type="Gene3D" id="3.30.450.20">
    <property type="entry name" value="PAS domain"/>
    <property type="match status" value="1"/>
</dbReference>
<feature type="region of interest" description="Disordered" evidence="7">
    <location>
        <begin position="453"/>
        <end position="503"/>
    </location>
</feature>
<keyword evidence="4" id="KW-0418">Kinase</keyword>
<evidence type="ECO:0000256" key="5">
    <source>
        <dbReference type="ARBA" id="ARBA00022840"/>
    </source>
</evidence>
<evidence type="ECO:0000259" key="8">
    <source>
        <dbReference type="PROSITE" id="PS50112"/>
    </source>
</evidence>
<dbReference type="Pfam" id="PF00989">
    <property type="entry name" value="PAS"/>
    <property type="match status" value="1"/>
</dbReference>
<keyword evidence="3" id="KW-0547">Nucleotide-binding</keyword>
<sequence>MAGLLNDCILRRLNNQQDIAAVEQFWGCPVAGFSTFGELFGININQTLTAIFFFDVAQGQAFSDAFLDYFPAHYGNFQNYFTLVRLARVELLVEIRARAANQLTDRFADMANLSEEVEAMAVHARQERAQRKLKKQLQAITASLHEGVLLVDAEGRIIFANPSAGHLLEQPALPLLALDEVMKLIVHDEAVPFAQGPFRTVIESGASNFADDCFVALADGRRLNVAYTASALEDGGELRAVVISFRSIETLKEAQRQALQSSHLASIGQLAAGIAHEINTPIQYVGDNLHFIIDSFGDIAATLTALRRDQATAGANEAIEMMCAERAIDDLLEEVPLAASQSLDGIRHVAHIVKSMKEFSHPGTGVKVPTDINSQIRTTMTISRSEWREVAHVETDLADDLPSIPCFPTDINQLLLNLVVNAAQAIGAQKRASPGHIGITTRRLAGHVEIRISDDGPAFPKRSATGSSIPSSPPRKSARAPGKAWRSRATWSKANTAAPLRST</sequence>
<dbReference type="PANTHER" id="PTHR43065">
    <property type="entry name" value="SENSOR HISTIDINE KINASE"/>
    <property type="match status" value="1"/>
</dbReference>